<evidence type="ECO:0000256" key="1">
    <source>
        <dbReference type="SAM" id="Coils"/>
    </source>
</evidence>
<reference evidence="3 4" key="1">
    <citation type="submission" date="2017-01" db="EMBL/GenBank/DDBJ databases">
        <title>Complete genome of Lacinutrix venerupis DOK2-8 isolated from seawater in Dokdo.</title>
        <authorList>
            <person name="Chi W.-J."/>
            <person name="Kim J.H."/>
        </authorList>
    </citation>
    <scope>NUCLEOTIDE SEQUENCE [LARGE SCALE GENOMIC DNA]</scope>
    <source>
        <strain evidence="3 4">DOK2-8</strain>
    </source>
</reference>
<gene>
    <name evidence="3" type="ORF">BWR22_05495</name>
</gene>
<dbReference type="PANTHER" id="PTHR37461">
    <property type="entry name" value="ANTI-SIGMA-K FACTOR RSKA"/>
    <property type="match status" value="1"/>
</dbReference>
<dbReference type="EMBL" id="CP019352">
    <property type="protein sequence ID" value="APX99785.1"/>
    <property type="molecule type" value="Genomic_DNA"/>
</dbReference>
<accession>A0AAC9PW64</accession>
<dbReference type="PANTHER" id="PTHR37461:SF1">
    <property type="entry name" value="ANTI-SIGMA-K FACTOR RSKA"/>
    <property type="match status" value="1"/>
</dbReference>
<protein>
    <submittedName>
        <fullName evidence="3">Anti-sigma factor</fullName>
    </submittedName>
</protein>
<keyword evidence="1" id="KW-0175">Coiled coil</keyword>
<dbReference type="GO" id="GO:0005886">
    <property type="term" value="C:plasma membrane"/>
    <property type="evidence" value="ECO:0007669"/>
    <property type="project" value="InterPro"/>
</dbReference>
<dbReference type="KEGG" id="lvn:BWR22_05495"/>
<evidence type="ECO:0000313" key="3">
    <source>
        <dbReference type="EMBL" id="APX99785.1"/>
    </source>
</evidence>
<dbReference type="InterPro" id="IPR051474">
    <property type="entry name" value="Anti-sigma-K/W_factor"/>
</dbReference>
<keyword evidence="4" id="KW-1185">Reference proteome</keyword>
<dbReference type="GO" id="GO:0016989">
    <property type="term" value="F:sigma factor antagonist activity"/>
    <property type="evidence" value="ECO:0007669"/>
    <property type="project" value="TreeGrafter"/>
</dbReference>
<evidence type="ECO:0000259" key="2">
    <source>
        <dbReference type="Pfam" id="PF10099"/>
    </source>
</evidence>
<name>A0AAC9PW64_9FLAO</name>
<dbReference type="Pfam" id="PF10099">
    <property type="entry name" value="RskA_C"/>
    <property type="match status" value="1"/>
</dbReference>
<dbReference type="Proteomes" id="UP000187506">
    <property type="component" value="Chromosome"/>
</dbReference>
<dbReference type="RefSeq" id="WP_076732412.1">
    <property type="nucleotide sequence ID" value="NZ_CP019352.1"/>
</dbReference>
<evidence type="ECO:0000313" key="4">
    <source>
        <dbReference type="Proteomes" id="UP000187506"/>
    </source>
</evidence>
<dbReference type="GO" id="GO:0006417">
    <property type="term" value="P:regulation of translation"/>
    <property type="evidence" value="ECO:0007669"/>
    <property type="project" value="TreeGrafter"/>
</dbReference>
<organism evidence="3 4">
    <name type="scientific">Lacinutrix venerupis</name>
    <dbReference type="NCBI Taxonomy" id="1486034"/>
    <lineage>
        <taxon>Bacteria</taxon>
        <taxon>Pseudomonadati</taxon>
        <taxon>Bacteroidota</taxon>
        <taxon>Flavobacteriia</taxon>
        <taxon>Flavobacteriales</taxon>
        <taxon>Flavobacteriaceae</taxon>
        <taxon>Lacinutrix</taxon>
    </lineage>
</organism>
<sequence length="268" mass="29710">MEKEQYIASGILELYVAGSLTEAENEEVLSMMQKHPEVLQEVLDIEAAVIKLTKAAAPKNKISFKTILDKLKGTDSQNKVVTLNNKPKNNWYNYTGWAAALILGGGLLWMNNQNNTLENKITEIQTEKDFFETQIEDLNSDLADSKQIINVFRDKDVIGVPLAGQAVYPEAYAKAYWNKDNKTVYLDLAGLPEPPEGKVYQVWSLTLNPLTPTSLGTIDNFISDDNKIFSLENTNESQAFGITLEPAGGSVSPTLEQLYTLGVVEKTS</sequence>
<feature type="domain" description="Anti-sigma K factor RskA C-terminal" evidence="2">
    <location>
        <begin position="98"/>
        <end position="254"/>
    </location>
</feature>
<dbReference type="InterPro" id="IPR018764">
    <property type="entry name" value="RskA_C"/>
</dbReference>
<feature type="coiled-coil region" evidence="1">
    <location>
        <begin position="114"/>
        <end position="141"/>
    </location>
</feature>
<dbReference type="AlphaFoldDB" id="A0AAC9PW64"/>
<proteinExistence type="predicted"/>